<dbReference type="InterPro" id="IPR057523">
    <property type="entry name" value="HTH_74"/>
</dbReference>
<keyword evidence="3" id="KW-1185">Reference proteome</keyword>
<gene>
    <name evidence="2" type="ORF">KK1_045204</name>
</gene>
<dbReference type="AlphaFoldDB" id="A0A151QUH3"/>
<sequence>MLGDSPDTSKALRMLLRVDAVKRSGSGGRHDPYVYTVHFYSSLLNLSLIF</sequence>
<dbReference type="PANTHER" id="PTHR34799">
    <property type="entry name" value="OS07G0656300 PROTEIN"/>
    <property type="match status" value="1"/>
</dbReference>
<proteinExistence type="predicted"/>
<dbReference type="Gramene" id="C.cajan_45211.t">
    <property type="protein sequence ID" value="C.cajan_45211.t"/>
    <property type="gene ID" value="C.cajan_45211"/>
</dbReference>
<name>A0A151QUH3_CAJCA</name>
<protein>
    <recommendedName>
        <fullName evidence="1">HTH three-helical bundle domain-containing protein</fullName>
    </recommendedName>
</protein>
<evidence type="ECO:0000313" key="2">
    <source>
        <dbReference type="EMBL" id="KYP33896.1"/>
    </source>
</evidence>
<dbReference type="STRING" id="3821.A0A151QUH3"/>
<evidence type="ECO:0000259" key="1">
    <source>
        <dbReference type="Pfam" id="PF25370"/>
    </source>
</evidence>
<dbReference type="EMBL" id="KQ484740">
    <property type="protein sequence ID" value="KYP33896.1"/>
    <property type="molecule type" value="Genomic_DNA"/>
</dbReference>
<feature type="domain" description="HTH three-helical bundle" evidence="1">
    <location>
        <begin position="1"/>
        <end position="14"/>
    </location>
</feature>
<evidence type="ECO:0000313" key="3">
    <source>
        <dbReference type="Proteomes" id="UP000075243"/>
    </source>
</evidence>
<reference evidence="2" key="1">
    <citation type="journal article" date="2012" name="Nat. Biotechnol.">
        <title>Draft genome sequence of pigeonpea (Cajanus cajan), an orphan legume crop of resource-poor farmers.</title>
        <authorList>
            <person name="Varshney R.K."/>
            <person name="Chen W."/>
            <person name="Li Y."/>
            <person name="Bharti A.K."/>
            <person name="Saxena R.K."/>
            <person name="Schlueter J.A."/>
            <person name="Donoghue M.T."/>
            <person name="Azam S."/>
            <person name="Fan G."/>
            <person name="Whaley A.M."/>
            <person name="Farmer A.D."/>
            <person name="Sheridan J."/>
            <person name="Iwata A."/>
            <person name="Tuteja R."/>
            <person name="Penmetsa R.V."/>
            <person name="Wu W."/>
            <person name="Upadhyaya H.D."/>
            <person name="Yang S.P."/>
            <person name="Shah T."/>
            <person name="Saxena K.B."/>
            <person name="Michael T."/>
            <person name="McCombie W.R."/>
            <person name="Yang B."/>
            <person name="Zhang G."/>
            <person name="Yang H."/>
            <person name="Wang J."/>
            <person name="Spillane C."/>
            <person name="Cook D.R."/>
            <person name="May G.D."/>
            <person name="Xu X."/>
            <person name="Jackson S.A."/>
        </authorList>
    </citation>
    <scope>NUCLEOTIDE SEQUENCE [LARGE SCALE GENOMIC DNA]</scope>
</reference>
<accession>A0A151QUH3</accession>
<dbReference type="Pfam" id="PF25370">
    <property type="entry name" value="HTH_74"/>
    <property type="match status" value="1"/>
</dbReference>
<dbReference type="PANTHER" id="PTHR34799:SF2">
    <property type="entry name" value="OS07G0656300 PROTEIN"/>
    <property type="match status" value="1"/>
</dbReference>
<organism evidence="2 3">
    <name type="scientific">Cajanus cajan</name>
    <name type="common">Pigeon pea</name>
    <name type="synonym">Cajanus indicus</name>
    <dbReference type="NCBI Taxonomy" id="3821"/>
    <lineage>
        <taxon>Eukaryota</taxon>
        <taxon>Viridiplantae</taxon>
        <taxon>Streptophyta</taxon>
        <taxon>Embryophyta</taxon>
        <taxon>Tracheophyta</taxon>
        <taxon>Spermatophyta</taxon>
        <taxon>Magnoliopsida</taxon>
        <taxon>eudicotyledons</taxon>
        <taxon>Gunneridae</taxon>
        <taxon>Pentapetalae</taxon>
        <taxon>rosids</taxon>
        <taxon>fabids</taxon>
        <taxon>Fabales</taxon>
        <taxon>Fabaceae</taxon>
        <taxon>Papilionoideae</taxon>
        <taxon>50 kb inversion clade</taxon>
        <taxon>NPAAA clade</taxon>
        <taxon>indigoferoid/millettioid clade</taxon>
        <taxon>Phaseoleae</taxon>
        <taxon>Cajanus</taxon>
    </lineage>
</organism>
<dbReference type="Proteomes" id="UP000075243">
    <property type="component" value="Unassembled WGS sequence"/>
</dbReference>